<feature type="domain" description="HTH araC/xylS-type" evidence="4">
    <location>
        <begin position="202"/>
        <end position="300"/>
    </location>
</feature>
<reference evidence="5 6" key="2">
    <citation type="journal article" date="2016" name="Genome Biol. Evol.">
        <title>Extensive mobilome-driven genome diversification in mouse gut-associated Bacteroides vulgatus mpk.</title>
        <authorList>
            <person name="Lange A."/>
            <person name="Beier S."/>
            <person name="Steimle A."/>
            <person name="Autenrieth I.B."/>
            <person name="Huson D.H."/>
            <person name="Frick J.S."/>
        </authorList>
    </citation>
    <scope>NUCLEOTIDE SEQUENCE [LARGE SCALE GENOMIC DNA]</scope>
    <source>
        <strain evidence="6">mpk</strain>
    </source>
</reference>
<evidence type="ECO:0000313" key="6">
    <source>
        <dbReference type="Proteomes" id="UP000061587"/>
    </source>
</evidence>
<dbReference type="SUPFAM" id="SSF51215">
    <property type="entry name" value="Regulatory protein AraC"/>
    <property type="match status" value="1"/>
</dbReference>
<keyword evidence="1" id="KW-0805">Transcription regulation</keyword>
<name>A0A0P0M4Y9_PHOVU</name>
<dbReference type="PATRIC" id="fig|821.40.peg.4333"/>
<dbReference type="Proteomes" id="UP000061587">
    <property type="component" value="Chromosome"/>
</dbReference>
<evidence type="ECO:0000313" key="5">
    <source>
        <dbReference type="EMBL" id="ALK86159.1"/>
    </source>
</evidence>
<dbReference type="Gene3D" id="1.10.10.60">
    <property type="entry name" value="Homeodomain-like"/>
    <property type="match status" value="2"/>
</dbReference>
<dbReference type="Pfam" id="PF12833">
    <property type="entry name" value="HTH_18"/>
    <property type="match status" value="1"/>
</dbReference>
<dbReference type="InterPro" id="IPR020449">
    <property type="entry name" value="Tscrpt_reg_AraC-type_HTH"/>
</dbReference>
<dbReference type="PANTHER" id="PTHR43280">
    <property type="entry name" value="ARAC-FAMILY TRANSCRIPTIONAL REGULATOR"/>
    <property type="match status" value="1"/>
</dbReference>
<keyword evidence="2" id="KW-0238">DNA-binding</keyword>
<sequence length="301" mass="34835">MLSALTALYLWCIIKTFFIFMKYIDDINLFKSNKDFVAEIDMTGSLGRIYHYPQRMEGCLFLLCLRGECDITIHLSEHKIQKNDIVTILPETFVHVHRQSPDCRLYLIGFNKELLNGINLFNSTMNYLSALIDTPIIPLRPEITELFQDYFRLLIKMKRMGAKPNKELISTMLLTILHGVGSIHQNTNVTTRTFNRGEEIVKRLVQYIIKHYTKERSVAFYADLLHISPQHLSTTVNKITGKTVTDIIAKLVITDAEAKLKSTDLTIQEIAYSLNFPDISFFGKYFKRYTGMSPKQYRENG</sequence>
<dbReference type="InterPro" id="IPR009057">
    <property type="entry name" value="Homeodomain-like_sf"/>
</dbReference>
<dbReference type="InterPro" id="IPR003313">
    <property type="entry name" value="AraC-bd"/>
</dbReference>
<dbReference type="PANTHER" id="PTHR43280:SF32">
    <property type="entry name" value="TRANSCRIPTIONAL REGULATORY PROTEIN"/>
    <property type="match status" value="1"/>
</dbReference>
<dbReference type="SUPFAM" id="SSF46689">
    <property type="entry name" value="Homeodomain-like"/>
    <property type="match status" value="1"/>
</dbReference>
<dbReference type="SMART" id="SM00342">
    <property type="entry name" value="HTH_ARAC"/>
    <property type="match status" value="1"/>
</dbReference>
<evidence type="ECO:0000256" key="1">
    <source>
        <dbReference type="ARBA" id="ARBA00023015"/>
    </source>
</evidence>
<evidence type="ECO:0000259" key="4">
    <source>
        <dbReference type="PROSITE" id="PS01124"/>
    </source>
</evidence>
<dbReference type="GO" id="GO:0003700">
    <property type="term" value="F:DNA-binding transcription factor activity"/>
    <property type="evidence" value="ECO:0007669"/>
    <property type="project" value="InterPro"/>
</dbReference>
<dbReference type="Pfam" id="PF02311">
    <property type="entry name" value="AraC_binding"/>
    <property type="match status" value="1"/>
</dbReference>
<keyword evidence="3" id="KW-0804">Transcription</keyword>
<evidence type="ECO:0000256" key="3">
    <source>
        <dbReference type="ARBA" id="ARBA00023163"/>
    </source>
</evidence>
<protein>
    <submittedName>
        <fullName evidence="5">Transcriptional regulator, AraC family</fullName>
    </submittedName>
</protein>
<dbReference type="InterPro" id="IPR037923">
    <property type="entry name" value="HTH-like"/>
</dbReference>
<reference evidence="6" key="1">
    <citation type="submission" date="2015-10" db="EMBL/GenBank/DDBJ databases">
        <title>Extensive mobilome-driven genome diversification in gut-associated Bacteroides vulgatus mpk.</title>
        <authorList>
            <person name="Beier S."/>
            <person name="Lange A."/>
            <person name="Huson D.H."/>
            <person name="Frick J.-S."/>
            <person name="Autenrieth I.B."/>
        </authorList>
    </citation>
    <scope>NUCLEOTIDE SEQUENCE [LARGE SCALE GENOMIC DNA]</scope>
    <source>
        <strain evidence="6">mpk</strain>
    </source>
</reference>
<accession>A0A0P0M4Y9</accession>
<organism evidence="5 6">
    <name type="scientific">Phocaeicola vulgatus</name>
    <name type="common">Bacteroides vulgatus</name>
    <dbReference type="NCBI Taxonomy" id="821"/>
    <lineage>
        <taxon>Bacteria</taxon>
        <taxon>Pseudomonadati</taxon>
        <taxon>Bacteroidota</taxon>
        <taxon>Bacteroidia</taxon>
        <taxon>Bacteroidales</taxon>
        <taxon>Bacteroidaceae</taxon>
        <taxon>Phocaeicola</taxon>
    </lineage>
</organism>
<dbReference type="EMBL" id="CP013020">
    <property type="protein sequence ID" value="ALK86159.1"/>
    <property type="molecule type" value="Genomic_DNA"/>
</dbReference>
<dbReference type="InterPro" id="IPR018060">
    <property type="entry name" value="HTH_AraC"/>
</dbReference>
<dbReference type="AlphaFoldDB" id="A0A0P0M4Y9"/>
<dbReference type="PRINTS" id="PR00032">
    <property type="entry name" value="HTHARAC"/>
</dbReference>
<dbReference type="GO" id="GO:0043565">
    <property type="term" value="F:sequence-specific DNA binding"/>
    <property type="evidence" value="ECO:0007669"/>
    <property type="project" value="InterPro"/>
</dbReference>
<gene>
    <name evidence="5" type="ORF">BvMPK_3598</name>
</gene>
<proteinExistence type="predicted"/>
<evidence type="ECO:0000256" key="2">
    <source>
        <dbReference type="ARBA" id="ARBA00023125"/>
    </source>
</evidence>
<dbReference type="PROSITE" id="PS01124">
    <property type="entry name" value="HTH_ARAC_FAMILY_2"/>
    <property type="match status" value="1"/>
</dbReference>